<protein>
    <recommendedName>
        <fullName evidence="2">Methyltransferase domain-containing protein</fullName>
    </recommendedName>
</protein>
<dbReference type="AlphaFoldDB" id="A0A0F8ZI60"/>
<gene>
    <name evidence="1" type="ORF">LCGC14_2770260</name>
</gene>
<dbReference type="Pfam" id="PF13578">
    <property type="entry name" value="Methyltransf_24"/>
    <property type="match status" value="1"/>
</dbReference>
<evidence type="ECO:0008006" key="2">
    <source>
        <dbReference type="Google" id="ProtNLM"/>
    </source>
</evidence>
<dbReference type="Gene3D" id="3.40.50.150">
    <property type="entry name" value="Vaccinia Virus protein VP39"/>
    <property type="match status" value="1"/>
</dbReference>
<comment type="caution">
    <text evidence="1">The sequence shown here is derived from an EMBL/GenBank/DDBJ whole genome shotgun (WGS) entry which is preliminary data.</text>
</comment>
<evidence type="ECO:0000313" key="1">
    <source>
        <dbReference type="EMBL" id="KKK85740.1"/>
    </source>
</evidence>
<proteinExistence type="predicted"/>
<dbReference type="EMBL" id="LAZR01051168">
    <property type="protein sequence ID" value="KKK85740.1"/>
    <property type="molecule type" value="Genomic_DNA"/>
</dbReference>
<reference evidence="1" key="1">
    <citation type="journal article" date="2015" name="Nature">
        <title>Complex archaea that bridge the gap between prokaryotes and eukaryotes.</title>
        <authorList>
            <person name="Spang A."/>
            <person name="Saw J.H."/>
            <person name="Jorgensen S.L."/>
            <person name="Zaremba-Niedzwiedzka K."/>
            <person name="Martijn J."/>
            <person name="Lind A.E."/>
            <person name="van Eijk R."/>
            <person name="Schleper C."/>
            <person name="Guy L."/>
            <person name="Ettema T.J."/>
        </authorList>
    </citation>
    <scope>NUCLEOTIDE SEQUENCE</scope>
</reference>
<dbReference type="InterPro" id="IPR029063">
    <property type="entry name" value="SAM-dependent_MTases_sf"/>
</dbReference>
<sequence>DLFRFWEKHGFHIVPDHFYETIPNIQSLKDNLWQKRSKLVGIDINEENQIKLISEFYSLFKEEYDKFPKEKTSDPHQFYINNGSFESVDCEILYCMIRYFKPKKIVETGSGFSTLLSAQAILKNKKENNIDCELIAIEPYPWGFLKTGFLGLKKLISKKIQEIPLIEFDQLKRNDIFFVDTSHVLKIGSDVQYLFLEILPRLNKGVIIHFHDIFIPSDYPKSWILKSYRFYNEQYLLQTFMVFNKSFEVLWAGSYMHLKNADRLETTFKSYNRDKRWPGSFWIRRID</sequence>
<dbReference type="SUPFAM" id="SSF53335">
    <property type="entry name" value="S-adenosyl-L-methionine-dependent methyltransferases"/>
    <property type="match status" value="1"/>
</dbReference>
<organism evidence="1">
    <name type="scientific">marine sediment metagenome</name>
    <dbReference type="NCBI Taxonomy" id="412755"/>
    <lineage>
        <taxon>unclassified sequences</taxon>
        <taxon>metagenomes</taxon>
        <taxon>ecological metagenomes</taxon>
    </lineage>
</organism>
<name>A0A0F8ZI60_9ZZZZ</name>
<feature type="non-terminal residue" evidence="1">
    <location>
        <position position="1"/>
    </location>
</feature>
<accession>A0A0F8ZI60</accession>